<feature type="binding site" evidence="9">
    <location>
        <position position="47"/>
    </location>
    <ligand>
        <name>ATP</name>
        <dbReference type="ChEBI" id="CHEBI:30616"/>
    </ligand>
</feature>
<dbReference type="Proteomes" id="UP000192727">
    <property type="component" value="Chromosome"/>
</dbReference>
<dbReference type="EC" id="2.7.11.1" evidence="1"/>
<evidence type="ECO:0000256" key="6">
    <source>
        <dbReference type="ARBA" id="ARBA00022840"/>
    </source>
</evidence>
<keyword evidence="4 9" id="KW-0547">Nucleotide-binding</keyword>
<comment type="catalytic activity">
    <reaction evidence="8">
        <text>L-seryl-[protein] + ATP = O-phospho-L-seryl-[protein] + ADP + H(+)</text>
        <dbReference type="Rhea" id="RHEA:17989"/>
        <dbReference type="Rhea" id="RHEA-COMP:9863"/>
        <dbReference type="Rhea" id="RHEA-COMP:11604"/>
        <dbReference type="ChEBI" id="CHEBI:15378"/>
        <dbReference type="ChEBI" id="CHEBI:29999"/>
        <dbReference type="ChEBI" id="CHEBI:30616"/>
        <dbReference type="ChEBI" id="CHEBI:83421"/>
        <dbReference type="ChEBI" id="CHEBI:456216"/>
        <dbReference type="EC" id="2.7.11.1"/>
    </reaction>
</comment>
<name>A0A1V0UWZ8_9BACL</name>
<dbReference type="PROSITE" id="PS00108">
    <property type="entry name" value="PROTEIN_KINASE_ST"/>
    <property type="match status" value="1"/>
</dbReference>
<dbReference type="SUPFAM" id="SSF56112">
    <property type="entry name" value="Protein kinase-like (PK-like)"/>
    <property type="match status" value="1"/>
</dbReference>
<dbReference type="InterPro" id="IPR027417">
    <property type="entry name" value="P-loop_NTPase"/>
</dbReference>
<dbReference type="AlphaFoldDB" id="A0A1V0UWZ8"/>
<evidence type="ECO:0000256" key="1">
    <source>
        <dbReference type="ARBA" id="ARBA00012513"/>
    </source>
</evidence>
<dbReference type="InterPro" id="IPR000719">
    <property type="entry name" value="Prot_kinase_dom"/>
</dbReference>
<dbReference type="SUPFAM" id="SSF52540">
    <property type="entry name" value="P-loop containing nucleoside triphosphate hydrolases"/>
    <property type="match status" value="1"/>
</dbReference>
<dbReference type="RefSeq" id="WP_083041212.1">
    <property type="nucleotide sequence ID" value="NZ_CP020557.1"/>
</dbReference>
<dbReference type="GO" id="GO:0004674">
    <property type="term" value="F:protein serine/threonine kinase activity"/>
    <property type="evidence" value="ECO:0007669"/>
    <property type="project" value="UniProtKB-KW"/>
</dbReference>
<evidence type="ECO:0000256" key="3">
    <source>
        <dbReference type="ARBA" id="ARBA00022679"/>
    </source>
</evidence>
<evidence type="ECO:0000256" key="5">
    <source>
        <dbReference type="ARBA" id="ARBA00022777"/>
    </source>
</evidence>
<evidence type="ECO:0000256" key="2">
    <source>
        <dbReference type="ARBA" id="ARBA00022527"/>
    </source>
</evidence>
<dbReference type="CDD" id="cd14014">
    <property type="entry name" value="STKc_PknB_like"/>
    <property type="match status" value="1"/>
</dbReference>
<keyword evidence="2" id="KW-0723">Serine/threonine-protein kinase</keyword>
<reference evidence="11 12" key="1">
    <citation type="submission" date="2017-03" db="EMBL/GenBank/DDBJ databases">
        <title>Paenibacillus larvae genome sequencing.</title>
        <authorList>
            <person name="Dingman D.W."/>
        </authorList>
    </citation>
    <scope>NUCLEOTIDE SEQUENCE [LARGE SCALE GENOMIC DNA]</scope>
    <source>
        <strain evidence="11 12">SAG 10367</strain>
    </source>
</reference>
<evidence type="ECO:0000259" key="10">
    <source>
        <dbReference type="PROSITE" id="PS50011"/>
    </source>
</evidence>
<dbReference type="PANTHER" id="PTHR24363">
    <property type="entry name" value="SERINE/THREONINE PROTEIN KINASE"/>
    <property type="match status" value="1"/>
</dbReference>
<dbReference type="PROSITE" id="PS00107">
    <property type="entry name" value="PROTEIN_KINASE_ATP"/>
    <property type="match status" value="1"/>
</dbReference>
<dbReference type="InterPro" id="IPR017441">
    <property type="entry name" value="Protein_kinase_ATP_BS"/>
</dbReference>
<organism evidence="11 12">
    <name type="scientific">Paenibacillus larvae subsp. pulvifaciens</name>
    <dbReference type="NCBI Taxonomy" id="1477"/>
    <lineage>
        <taxon>Bacteria</taxon>
        <taxon>Bacillati</taxon>
        <taxon>Bacillota</taxon>
        <taxon>Bacilli</taxon>
        <taxon>Bacillales</taxon>
        <taxon>Paenibacillaceae</taxon>
        <taxon>Paenibacillus</taxon>
    </lineage>
</organism>
<evidence type="ECO:0000256" key="4">
    <source>
        <dbReference type="ARBA" id="ARBA00022741"/>
    </source>
</evidence>
<proteinExistence type="predicted"/>
<evidence type="ECO:0000256" key="8">
    <source>
        <dbReference type="ARBA" id="ARBA00048679"/>
    </source>
</evidence>
<evidence type="ECO:0000256" key="7">
    <source>
        <dbReference type="ARBA" id="ARBA00047899"/>
    </source>
</evidence>
<comment type="catalytic activity">
    <reaction evidence="7">
        <text>L-threonyl-[protein] + ATP = O-phospho-L-threonyl-[protein] + ADP + H(+)</text>
        <dbReference type="Rhea" id="RHEA:46608"/>
        <dbReference type="Rhea" id="RHEA-COMP:11060"/>
        <dbReference type="Rhea" id="RHEA-COMP:11605"/>
        <dbReference type="ChEBI" id="CHEBI:15378"/>
        <dbReference type="ChEBI" id="CHEBI:30013"/>
        <dbReference type="ChEBI" id="CHEBI:30616"/>
        <dbReference type="ChEBI" id="CHEBI:61977"/>
        <dbReference type="ChEBI" id="CHEBI:456216"/>
        <dbReference type="EC" id="2.7.11.1"/>
    </reaction>
</comment>
<keyword evidence="3" id="KW-0808">Transferase</keyword>
<feature type="domain" description="Protein kinase" evidence="10">
    <location>
        <begin position="17"/>
        <end position="286"/>
    </location>
</feature>
<dbReference type="InterPro" id="IPR011009">
    <property type="entry name" value="Kinase-like_dom_sf"/>
</dbReference>
<dbReference type="InterPro" id="IPR008271">
    <property type="entry name" value="Ser/Thr_kinase_AS"/>
</dbReference>
<dbReference type="PROSITE" id="PS50011">
    <property type="entry name" value="PROTEIN_KINASE_DOM"/>
    <property type="match status" value="1"/>
</dbReference>
<dbReference type="Gene3D" id="3.30.200.20">
    <property type="entry name" value="Phosphorylase Kinase, domain 1"/>
    <property type="match status" value="1"/>
</dbReference>
<dbReference type="SMART" id="SM00220">
    <property type="entry name" value="S_TKc"/>
    <property type="match status" value="1"/>
</dbReference>
<accession>A0A1V0UWZ8</accession>
<dbReference type="PANTHER" id="PTHR24363:SF0">
    <property type="entry name" value="SERINE_THREONINE KINASE LIKE DOMAIN CONTAINING 1"/>
    <property type="match status" value="1"/>
</dbReference>
<dbReference type="GO" id="GO:0005524">
    <property type="term" value="F:ATP binding"/>
    <property type="evidence" value="ECO:0007669"/>
    <property type="project" value="UniProtKB-UniRule"/>
</dbReference>
<gene>
    <name evidence="11" type="ORF">B7C51_20920</name>
</gene>
<sequence length="491" mass="55744">MTQQIQLRAGMILMNRYQIVKILGRGGMGTVYLVEDLKLKGKLWALKEASHTKKDYQRFVDEAEILVRMQHPHLPQIIDYYPPNMYGQSYLIMEYIRGETLARRFERDGRKMSAEHAVHIALQLCDLFHYLHHELPFPIIYRDLKPSNIMVNESLHVTLIDFGIARKFDHSKHQDTLHIGTAGFAAPEQFGGSQSDKRTDLFTLGALLYYLLSGGQYCFTGKPVESWNDTLPSPLCRIIGKLTAPVPEDRYKNARETRDDLAQFLAKSNRAQKTAYPLLQPAVPVIGITGTGERTGCTHTAIMLAYAAALQGLKVALVEANSSSDFQHIRMVYEGVDSPDAGRMFRIRGVDFFPSGIEWNLTALYKSGYTCIILDTGCYNASPWREDFLKTSLKIVVAPGCEWRRRDVVYFIRNHCDLPWIVGVPLCGEQVLKDITKQTGHESMLLLPYEPDPFALSREGISRLGQLIYSGVPLNKSITEKKRKFAFFRNS</sequence>
<protein>
    <recommendedName>
        <fullName evidence="1">non-specific serine/threonine protein kinase</fullName>
        <ecNumber evidence="1">2.7.11.1</ecNumber>
    </recommendedName>
</protein>
<dbReference type="Pfam" id="PF00069">
    <property type="entry name" value="Pkinase"/>
    <property type="match status" value="1"/>
</dbReference>
<dbReference type="Gene3D" id="1.10.510.10">
    <property type="entry name" value="Transferase(Phosphotransferase) domain 1"/>
    <property type="match status" value="1"/>
</dbReference>
<keyword evidence="6 9" id="KW-0067">ATP-binding</keyword>
<keyword evidence="5" id="KW-0418">Kinase</keyword>
<evidence type="ECO:0000313" key="12">
    <source>
        <dbReference type="Proteomes" id="UP000192727"/>
    </source>
</evidence>
<evidence type="ECO:0000256" key="9">
    <source>
        <dbReference type="PROSITE-ProRule" id="PRU10141"/>
    </source>
</evidence>
<evidence type="ECO:0000313" key="11">
    <source>
        <dbReference type="EMBL" id="ARF69774.1"/>
    </source>
</evidence>
<dbReference type="EMBL" id="CP020557">
    <property type="protein sequence ID" value="ARF69774.1"/>
    <property type="molecule type" value="Genomic_DNA"/>
</dbReference>